<feature type="signal peptide" evidence="1">
    <location>
        <begin position="1"/>
        <end position="33"/>
    </location>
</feature>
<name>A0A318SME9_9DEIO</name>
<accession>A0A318SME9</accession>
<dbReference type="EMBL" id="QJSX01000002">
    <property type="protein sequence ID" value="PYE55853.1"/>
    <property type="molecule type" value="Genomic_DNA"/>
</dbReference>
<dbReference type="Proteomes" id="UP000248326">
    <property type="component" value="Unassembled WGS sequence"/>
</dbReference>
<protein>
    <recommendedName>
        <fullName evidence="4">Lipoprotein</fullName>
    </recommendedName>
</protein>
<dbReference type="AlphaFoldDB" id="A0A318SME9"/>
<comment type="caution">
    <text evidence="2">The sequence shown here is derived from an EMBL/GenBank/DDBJ whole genome shotgun (WGS) entry which is preliminary data.</text>
</comment>
<keyword evidence="1" id="KW-0732">Signal</keyword>
<reference evidence="2 3" key="1">
    <citation type="submission" date="2018-06" db="EMBL/GenBank/DDBJ databases">
        <title>Genomic Encyclopedia of Type Strains, Phase IV (KMG-IV): sequencing the most valuable type-strain genomes for metagenomic binning, comparative biology and taxonomic classification.</title>
        <authorList>
            <person name="Goeker M."/>
        </authorList>
    </citation>
    <scope>NUCLEOTIDE SEQUENCE [LARGE SCALE GENOMIC DNA]</scope>
    <source>
        <strain evidence="2 3">DSM 18048</strain>
    </source>
</reference>
<evidence type="ECO:0008006" key="4">
    <source>
        <dbReference type="Google" id="ProtNLM"/>
    </source>
</evidence>
<sequence>MLNFVLPRPSSLRRLALAPTLLLALGACVPRQAETPPTATASTTPSTASFYPLETGLSWSYLPEGEALTRERYVLSVTGPTLLGNDAATGYRFFGRGVDRSLYRQVNGQGQFLLGFSLPGLLVTLTPPMREYPAPSEWRAGLVWSGDMTVRVLQDGKVQHESKAEYRFTVLEQRTVTLPSGERRDVWVVNRQIVETGAGNLFPASSELWFAPYIGEVRTPESLLQVGRNYSSR</sequence>
<evidence type="ECO:0000256" key="1">
    <source>
        <dbReference type="SAM" id="SignalP"/>
    </source>
</evidence>
<gene>
    <name evidence="2" type="ORF">DES52_102219</name>
</gene>
<evidence type="ECO:0000313" key="3">
    <source>
        <dbReference type="Proteomes" id="UP000248326"/>
    </source>
</evidence>
<evidence type="ECO:0000313" key="2">
    <source>
        <dbReference type="EMBL" id="PYE55853.1"/>
    </source>
</evidence>
<keyword evidence="3" id="KW-1185">Reference proteome</keyword>
<proteinExistence type="predicted"/>
<feature type="chain" id="PRO_5016242940" description="Lipoprotein" evidence="1">
    <location>
        <begin position="34"/>
        <end position="233"/>
    </location>
</feature>
<organism evidence="2 3">
    <name type="scientific">Deinococcus yavapaiensis KR-236</name>
    <dbReference type="NCBI Taxonomy" id="694435"/>
    <lineage>
        <taxon>Bacteria</taxon>
        <taxon>Thermotogati</taxon>
        <taxon>Deinococcota</taxon>
        <taxon>Deinococci</taxon>
        <taxon>Deinococcales</taxon>
        <taxon>Deinococcaceae</taxon>
        <taxon>Deinococcus</taxon>
    </lineage>
</organism>